<dbReference type="EMBL" id="JWZX01001988">
    <property type="protein sequence ID" value="KOO31557.1"/>
    <property type="molecule type" value="Genomic_DNA"/>
</dbReference>
<dbReference type="AlphaFoldDB" id="A0A0M0JZ26"/>
<dbReference type="Proteomes" id="UP000037460">
    <property type="component" value="Unassembled WGS sequence"/>
</dbReference>
<feature type="region of interest" description="Disordered" evidence="1">
    <location>
        <begin position="772"/>
        <end position="823"/>
    </location>
</feature>
<sequence>MATVSLSLVREETMLAAAEVMKASRPKLALSKDVSTRMQKYTESAAAVDAPPTRRALGNRTNSLNSLTLNTKMALDAGKQVGNGHASLAADAPAIATPAEPQVGTPRMVDPVAVARLHSLALTNAMFLKSPQPAKARVQNPWDTEAPATAKAAQIAEARLAYVEAREATGLVSPRTIATMKAEALAEAAEMYHTHRSMNTSPQTIESDSHPSATIPAAEAETALLPPAVQAAYDASAKTAMEDEAAAGPAPVAAPRGVVSSSPCVKPAARRKSIIDKFAGSLKQRDPTTDRFGVPLVDTAPLVSPLKKKVQKKSPGRKNSTKGSVGLPILVPTFGENPPVLSKRHHYSRAVGAAAPVAKAPVAEAPVAEAPVAEVPVAEAPVAEAPAEITIAEVTVTEVTVAEAPVAEAPVAEVTVTEVSVAEAPVAEVSVAEAPVAEVTVAEAPVAEVTVVAPAAEEPAAPVAASPLPVATSTPSTTGRLRIRPSPSYMGRLRHRLAVDTLAVETSLSMLTEQFETAAAVDLSSSSGLASGSSREGSNIALVASLRAAETHNYWDAFIADLPFVREIALAQMSIFGRCLKRPMETMTPMRASLLTSDGRASILEAFQTLDEETDEPHHLSERRVGQLAELPPPPTPTGHPYLGYAIATPYAAANRGAAAATPGTAKSSVASAATTVAMTPSPRTAAAVPEHSPISLVLPLGFPHSPQTPVPMAEELPPTGRTPLSEGGITRMAGFVVQSAISSAVQSAVSSAVQSAVSSGATSSVETISHGASGAAARDGAPEGAGAVASASRKKTPGSKPSKKAGSVTKPRARPLRHGDSPLKIRLMGRLSLGLKAVGAVASDLTDEEMAKLVTADGTAIEAPKKLAAAASTPAAQSEQTTSPPTTRVKMGNQSFLVAYRHVPRLSDKPHSVLANIPDKRQADESVPESGRPLAEPSVPPTVMPPPAPPPTKRGMPKRRPNLADRIGMGMGSNRMRSLRGGPKVAPSTEGVEVYSLTLGTTSTAESPGLAPGLEGIEPPPSHRDAPGAHGPEAIRLELLNQADDLLSSALESSRSDAVEELTARRMTPSTPRNNAPMPTARTMLDGIAKSSRSFRTKMENGMKGFWKSKGAVSGSSDALRADDPVISSTRAAYQQRRETLPLLPNTPETAKQAPGWWII</sequence>
<name>A0A0M0JZ26_9EUKA</name>
<keyword evidence="3" id="KW-1185">Reference proteome</keyword>
<proteinExistence type="predicted"/>
<evidence type="ECO:0000313" key="2">
    <source>
        <dbReference type="EMBL" id="KOO31557.1"/>
    </source>
</evidence>
<gene>
    <name evidence="2" type="ORF">Ctob_008975</name>
</gene>
<reference evidence="3" key="1">
    <citation type="journal article" date="2015" name="PLoS Genet.">
        <title>Genome Sequence and Transcriptome Analyses of Chrysochromulina tobin: Metabolic Tools for Enhanced Algal Fitness in the Prominent Order Prymnesiales (Haptophyceae).</title>
        <authorList>
            <person name="Hovde B.T."/>
            <person name="Deodato C.R."/>
            <person name="Hunsperger H.M."/>
            <person name="Ryken S.A."/>
            <person name="Yost W."/>
            <person name="Jha R.K."/>
            <person name="Patterson J."/>
            <person name="Monnat R.J. Jr."/>
            <person name="Barlow S.B."/>
            <person name="Starkenburg S.R."/>
            <person name="Cattolico R.A."/>
        </authorList>
    </citation>
    <scope>NUCLEOTIDE SEQUENCE</scope>
    <source>
        <strain evidence="3">CCMP291</strain>
    </source>
</reference>
<feature type="compositionally biased region" description="Basic residues" evidence="1">
    <location>
        <begin position="793"/>
        <end position="804"/>
    </location>
</feature>
<protein>
    <submittedName>
        <fullName evidence="2">Uncharacterized protein</fullName>
    </submittedName>
</protein>
<evidence type="ECO:0000256" key="1">
    <source>
        <dbReference type="SAM" id="MobiDB-lite"/>
    </source>
</evidence>
<comment type="caution">
    <text evidence="2">The sequence shown here is derived from an EMBL/GenBank/DDBJ whole genome shotgun (WGS) entry which is preliminary data.</text>
</comment>
<feature type="region of interest" description="Disordered" evidence="1">
    <location>
        <begin position="871"/>
        <end position="890"/>
    </location>
</feature>
<accession>A0A0M0JZ26</accession>
<feature type="region of interest" description="Disordered" evidence="1">
    <location>
        <begin position="910"/>
        <end position="988"/>
    </location>
</feature>
<feature type="region of interest" description="Disordered" evidence="1">
    <location>
        <begin position="466"/>
        <end position="485"/>
    </location>
</feature>
<feature type="compositionally biased region" description="Low complexity" evidence="1">
    <location>
        <begin position="871"/>
        <end position="883"/>
    </location>
</feature>
<feature type="compositionally biased region" description="Pro residues" evidence="1">
    <location>
        <begin position="939"/>
        <end position="953"/>
    </location>
</feature>
<evidence type="ECO:0000313" key="3">
    <source>
        <dbReference type="Proteomes" id="UP000037460"/>
    </source>
</evidence>
<organism evidence="2 3">
    <name type="scientific">Chrysochromulina tobinii</name>
    <dbReference type="NCBI Taxonomy" id="1460289"/>
    <lineage>
        <taxon>Eukaryota</taxon>
        <taxon>Haptista</taxon>
        <taxon>Haptophyta</taxon>
        <taxon>Prymnesiophyceae</taxon>
        <taxon>Prymnesiales</taxon>
        <taxon>Chrysochromulinaceae</taxon>
        <taxon>Chrysochromulina</taxon>
    </lineage>
</organism>